<evidence type="ECO:0000313" key="3">
    <source>
        <dbReference type="EMBL" id="CRL06581.1"/>
    </source>
</evidence>
<keyword evidence="4" id="KW-1185">Reference proteome</keyword>
<evidence type="ECO:0000256" key="1">
    <source>
        <dbReference type="SAM" id="MobiDB-lite"/>
    </source>
</evidence>
<keyword evidence="2" id="KW-1133">Transmembrane helix</keyword>
<dbReference type="Proteomes" id="UP000183832">
    <property type="component" value="Unassembled WGS sequence"/>
</dbReference>
<organism evidence="3 4">
    <name type="scientific">Clunio marinus</name>
    <dbReference type="NCBI Taxonomy" id="568069"/>
    <lineage>
        <taxon>Eukaryota</taxon>
        <taxon>Metazoa</taxon>
        <taxon>Ecdysozoa</taxon>
        <taxon>Arthropoda</taxon>
        <taxon>Hexapoda</taxon>
        <taxon>Insecta</taxon>
        <taxon>Pterygota</taxon>
        <taxon>Neoptera</taxon>
        <taxon>Endopterygota</taxon>
        <taxon>Diptera</taxon>
        <taxon>Nematocera</taxon>
        <taxon>Chironomoidea</taxon>
        <taxon>Chironomidae</taxon>
        <taxon>Clunio</taxon>
    </lineage>
</organism>
<gene>
    <name evidence="3" type="ORF">CLUMA_CG019678</name>
</gene>
<name>A0A1J1J2B3_9DIPT</name>
<proteinExistence type="predicted"/>
<keyword evidence="2" id="KW-0472">Membrane</keyword>
<dbReference type="AlphaFoldDB" id="A0A1J1J2B3"/>
<dbReference type="EMBL" id="CVRI01000067">
    <property type="protein sequence ID" value="CRL06581.1"/>
    <property type="molecule type" value="Genomic_DNA"/>
</dbReference>
<sequence>MDRNGGSMKTREMKDGKRKARTNSPLISFVDLRRRRIPFHHALFLCYLFLWSIGDNFLYLFVIQEELLEKINLTKGRCRMGEKLEDMILLPSAFRAKCLCENFTAILSNHDLALRLFRQAIFDTRLPFQKYFKVP</sequence>
<feature type="transmembrane region" description="Helical" evidence="2">
    <location>
        <begin position="42"/>
        <end position="62"/>
    </location>
</feature>
<reference evidence="3 4" key="1">
    <citation type="submission" date="2015-04" db="EMBL/GenBank/DDBJ databases">
        <authorList>
            <person name="Syromyatnikov M.Y."/>
            <person name="Popov V.N."/>
        </authorList>
    </citation>
    <scope>NUCLEOTIDE SEQUENCE [LARGE SCALE GENOMIC DNA]</scope>
</reference>
<feature type="compositionally biased region" description="Basic and acidic residues" evidence="1">
    <location>
        <begin position="1"/>
        <end position="15"/>
    </location>
</feature>
<feature type="region of interest" description="Disordered" evidence="1">
    <location>
        <begin position="1"/>
        <end position="20"/>
    </location>
</feature>
<evidence type="ECO:0000313" key="4">
    <source>
        <dbReference type="Proteomes" id="UP000183832"/>
    </source>
</evidence>
<evidence type="ECO:0000256" key="2">
    <source>
        <dbReference type="SAM" id="Phobius"/>
    </source>
</evidence>
<protein>
    <submittedName>
        <fullName evidence="3">CLUMA_CG019678, isoform A</fullName>
    </submittedName>
</protein>
<accession>A0A1J1J2B3</accession>
<keyword evidence="2" id="KW-0812">Transmembrane</keyword>